<dbReference type="Proteomes" id="UP000297245">
    <property type="component" value="Unassembled WGS sequence"/>
</dbReference>
<feature type="region of interest" description="Disordered" evidence="1">
    <location>
        <begin position="77"/>
        <end position="145"/>
    </location>
</feature>
<protein>
    <submittedName>
        <fullName evidence="2">Uncharacterized protein</fullName>
    </submittedName>
</protein>
<keyword evidence="3" id="KW-1185">Reference proteome</keyword>
<evidence type="ECO:0000256" key="1">
    <source>
        <dbReference type="SAM" id="MobiDB-lite"/>
    </source>
</evidence>
<dbReference type="EMBL" id="ML179295">
    <property type="protein sequence ID" value="THU91869.1"/>
    <property type="molecule type" value="Genomic_DNA"/>
</dbReference>
<gene>
    <name evidence="2" type="ORF">K435DRAFT_863034</name>
</gene>
<feature type="compositionally biased region" description="Polar residues" evidence="1">
    <location>
        <begin position="127"/>
        <end position="145"/>
    </location>
</feature>
<accession>A0A4S8LQX7</accession>
<sequence length="202" mass="22059">MSESKECPTTTHIFFFHNYDPGNRRNILRGVNTDCVLAKPDTYINVSTSIPIQSPIPIVAYAGKQTFAFADSSIEDGNDLTASSETRESSPVSYEPDQIDAPCGTFNQNSSRPSKSSAKYMEHVTKPAQQTSHSVEASSSVQPTYELSTEVKPPAVDGNEIQYCSVSTSPIPFDSQSFNAHYSAYSFWNQSKGASELAPCAY</sequence>
<evidence type="ECO:0000313" key="3">
    <source>
        <dbReference type="Proteomes" id="UP000297245"/>
    </source>
</evidence>
<organism evidence="2 3">
    <name type="scientific">Dendrothele bispora (strain CBS 962.96)</name>
    <dbReference type="NCBI Taxonomy" id="1314807"/>
    <lineage>
        <taxon>Eukaryota</taxon>
        <taxon>Fungi</taxon>
        <taxon>Dikarya</taxon>
        <taxon>Basidiomycota</taxon>
        <taxon>Agaricomycotina</taxon>
        <taxon>Agaricomycetes</taxon>
        <taxon>Agaricomycetidae</taxon>
        <taxon>Agaricales</taxon>
        <taxon>Agaricales incertae sedis</taxon>
        <taxon>Dendrothele</taxon>
    </lineage>
</organism>
<reference evidence="2 3" key="1">
    <citation type="journal article" date="2019" name="Nat. Ecol. Evol.">
        <title>Megaphylogeny resolves global patterns of mushroom evolution.</title>
        <authorList>
            <person name="Varga T."/>
            <person name="Krizsan K."/>
            <person name="Foldi C."/>
            <person name="Dima B."/>
            <person name="Sanchez-Garcia M."/>
            <person name="Sanchez-Ramirez S."/>
            <person name="Szollosi G.J."/>
            <person name="Szarkandi J.G."/>
            <person name="Papp V."/>
            <person name="Albert L."/>
            <person name="Andreopoulos W."/>
            <person name="Angelini C."/>
            <person name="Antonin V."/>
            <person name="Barry K.W."/>
            <person name="Bougher N.L."/>
            <person name="Buchanan P."/>
            <person name="Buyck B."/>
            <person name="Bense V."/>
            <person name="Catcheside P."/>
            <person name="Chovatia M."/>
            <person name="Cooper J."/>
            <person name="Damon W."/>
            <person name="Desjardin D."/>
            <person name="Finy P."/>
            <person name="Geml J."/>
            <person name="Haridas S."/>
            <person name="Hughes K."/>
            <person name="Justo A."/>
            <person name="Karasinski D."/>
            <person name="Kautmanova I."/>
            <person name="Kiss B."/>
            <person name="Kocsube S."/>
            <person name="Kotiranta H."/>
            <person name="LaButti K.M."/>
            <person name="Lechner B.E."/>
            <person name="Liimatainen K."/>
            <person name="Lipzen A."/>
            <person name="Lukacs Z."/>
            <person name="Mihaltcheva S."/>
            <person name="Morgado L.N."/>
            <person name="Niskanen T."/>
            <person name="Noordeloos M.E."/>
            <person name="Ohm R.A."/>
            <person name="Ortiz-Santana B."/>
            <person name="Ovrebo C."/>
            <person name="Racz N."/>
            <person name="Riley R."/>
            <person name="Savchenko A."/>
            <person name="Shiryaev A."/>
            <person name="Soop K."/>
            <person name="Spirin V."/>
            <person name="Szebenyi C."/>
            <person name="Tomsovsky M."/>
            <person name="Tulloss R.E."/>
            <person name="Uehling J."/>
            <person name="Grigoriev I.V."/>
            <person name="Vagvolgyi C."/>
            <person name="Papp T."/>
            <person name="Martin F.M."/>
            <person name="Miettinen O."/>
            <person name="Hibbett D.S."/>
            <person name="Nagy L.G."/>
        </authorList>
    </citation>
    <scope>NUCLEOTIDE SEQUENCE [LARGE SCALE GENOMIC DNA]</scope>
    <source>
        <strain evidence="2 3">CBS 962.96</strain>
    </source>
</reference>
<feature type="compositionally biased region" description="Polar residues" evidence="1">
    <location>
        <begin position="80"/>
        <end position="92"/>
    </location>
</feature>
<evidence type="ECO:0000313" key="2">
    <source>
        <dbReference type="EMBL" id="THU91869.1"/>
    </source>
</evidence>
<proteinExistence type="predicted"/>
<feature type="compositionally biased region" description="Polar residues" evidence="1">
    <location>
        <begin position="105"/>
        <end position="117"/>
    </location>
</feature>
<name>A0A4S8LQX7_DENBC</name>
<dbReference type="AlphaFoldDB" id="A0A4S8LQX7"/>